<dbReference type="AlphaFoldDB" id="A0ABD6NYA5"/>
<evidence type="ECO:0000256" key="1">
    <source>
        <dbReference type="SAM" id="SignalP"/>
    </source>
</evidence>
<feature type="chain" id="PRO_5044805584" evidence="1">
    <location>
        <begin position="18"/>
        <end position="84"/>
    </location>
</feature>
<reference evidence="2 3" key="1">
    <citation type="submission" date="2016-06" db="EMBL/GenBank/DDBJ databases">
        <authorList>
            <person name="Sutton G."/>
            <person name="Brinkac L."/>
            <person name="Sanka R."/>
            <person name="Adams M."/>
            <person name="Lau E."/>
            <person name="Sam S."/>
            <person name="Sreng N."/>
            <person name="Him V."/>
            <person name="Kerleguer A."/>
            <person name="Cheng S."/>
        </authorList>
    </citation>
    <scope>NUCLEOTIDE SEQUENCE [LARGE SCALE GENOMIC DNA]</scope>
    <source>
        <strain evidence="2 3">E2978</strain>
    </source>
</reference>
<evidence type="ECO:0000313" key="3">
    <source>
        <dbReference type="Proteomes" id="UP000092086"/>
    </source>
</evidence>
<dbReference type="EMBL" id="LZIT01000291">
    <property type="protein sequence ID" value="OBG30649.1"/>
    <property type="molecule type" value="Genomic_DNA"/>
</dbReference>
<keyword evidence="1" id="KW-0732">Signal</keyword>
<evidence type="ECO:0000313" key="2">
    <source>
        <dbReference type="EMBL" id="OBG30649.1"/>
    </source>
</evidence>
<sequence length="84" mass="8535">MKIVLATAGLLTAAALAACGGGSGHSASYTNGFKFADGNGLLQTQAQMLGPSTICGSWATNQAQGFNQREWIQGCQDALAKAKS</sequence>
<comment type="caution">
    <text evidence="2">The sequence shown here is derived from an EMBL/GenBank/DDBJ whole genome shotgun (WGS) entry which is preliminary data.</text>
</comment>
<name>A0ABD6NYA5_9MYCO</name>
<feature type="signal peptide" evidence="1">
    <location>
        <begin position="1"/>
        <end position="17"/>
    </location>
</feature>
<dbReference type="RefSeq" id="WP_068213469.1">
    <property type="nucleotide sequence ID" value="NZ_LZIT01000291.1"/>
</dbReference>
<proteinExistence type="predicted"/>
<organism evidence="2 3">
    <name type="scientific">Mycobacterium alsense</name>
    <dbReference type="NCBI Taxonomy" id="324058"/>
    <lineage>
        <taxon>Bacteria</taxon>
        <taxon>Bacillati</taxon>
        <taxon>Actinomycetota</taxon>
        <taxon>Actinomycetes</taxon>
        <taxon>Mycobacteriales</taxon>
        <taxon>Mycobacteriaceae</taxon>
        <taxon>Mycobacterium</taxon>
    </lineage>
</organism>
<dbReference type="Proteomes" id="UP000092086">
    <property type="component" value="Unassembled WGS sequence"/>
</dbReference>
<dbReference type="PROSITE" id="PS51257">
    <property type="entry name" value="PROKAR_LIPOPROTEIN"/>
    <property type="match status" value="1"/>
</dbReference>
<gene>
    <name evidence="2" type="ORF">A5672_00210</name>
</gene>
<accession>A0ABD6NYA5</accession>
<protein>
    <submittedName>
        <fullName evidence="2">Uncharacterized protein</fullName>
    </submittedName>
</protein>